<dbReference type="GO" id="GO:0008705">
    <property type="term" value="F:methionine synthase activity"/>
    <property type="evidence" value="ECO:0007669"/>
    <property type="project" value="UniProtKB-EC"/>
</dbReference>
<reference evidence="24" key="1">
    <citation type="journal article" date="2021" name="PeerJ">
        <title>Extensive microbial diversity within the chicken gut microbiome revealed by metagenomics and culture.</title>
        <authorList>
            <person name="Gilroy R."/>
            <person name="Ravi A."/>
            <person name="Getino M."/>
            <person name="Pursley I."/>
            <person name="Horton D.L."/>
            <person name="Alikhan N.F."/>
            <person name="Baker D."/>
            <person name="Gharbi K."/>
            <person name="Hall N."/>
            <person name="Watson M."/>
            <person name="Adriaenssens E.M."/>
            <person name="Foster-Nyarko E."/>
            <person name="Jarju S."/>
            <person name="Secka A."/>
            <person name="Antonio M."/>
            <person name="Oren A."/>
            <person name="Chaudhuri R.R."/>
            <person name="La Ragione R."/>
            <person name="Hildebrand F."/>
            <person name="Pallen M.J."/>
        </authorList>
    </citation>
    <scope>NUCLEOTIDE SEQUENCE</scope>
    <source>
        <strain evidence="24">CHK33-7979</strain>
    </source>
</reference>
<dbReference type="SUPFAM" id="SSF82282">
    <property type="entry name" value="Homocysteine S-methyltransferase"/>
    <property type="match status" value="1"/>
</dbReference>
<dbReference type="InterPro" id="IPR011005">
    <property type="entry name" value="Dihydropteroate_synth-like_sf"/>
</dbReference>
<keyword evidence="15" id="KW-0486">Methionine biosynthesis</keyword>
<name>A0A9D1Z333_9FIRM</name>
<feature type="domain" description="B12-binding N-terminal" evidence="23">
    <location>
        <begin position="574"/>
        <end position="668"/>
    </location>
</feature>
<dbReference type="InterPro" id="IPR036594">
    <property type="entry name" value="Meth_synthase_dom"/>
</dbReference>
<evidence type="ECO:0000259" key="22">
    <source>
        <dbReference type="PROSITE" id="PS51332"/>
    </source>
</evidence>
<dbReference type="Pfam" id="PF00809">
    <property type="entry name" value="Pterin_bind"/>
    <property type="match status" value="1"/>
</dbReference>
<dbReference type="GO" id="GO:0046872">
    <property type="term" value="F:metal ion binding"/>
    <property type="evidence" value="ECO:0007669"/>
    <property type="project" value="UniProtKB-KW"/>
</dbReference>
<evidence type="ECO:0000256" key="12">
    <source>
        <dbReference type="ARBA" id="ARBA00022691"/>
    </source>
</evidence>
<feature type="binding site" evidence="19">
    <location>
        <position position="203"/>
    </location>
    <ligand>
        <name>Zn(2+)</name>
        <dbReference type="ChEBI" id="CHEBI:29105"/>
    </ligand>
</feature>
<sequence length="792" mass="83148">MNIREELARRVLIFDGGMGTMLQAAGLPAGYEPERWNLERPDAVQAVHAQYLAAGADIVTTNTFGANAVKLAGHPVEAIVTAAVGLARQAVTAHGSGFVALDVGPTGRLLRPMGDLPFEEAVAAYAPAIRAGAAAGADLVLIETMSDLYEAKAAVLAAKENCDLPIFVSVVLDQSGRMLTGGDLPAAVALMEGLGVDVIGLNCGLGPEQMAGLFPELLSLTSLPVLIQPNAGLPECVDGCTHFRVSPQDFAAAMAELVRSGLRVAGGCCGTTPEHIRALSDACRDLPALPVVPKHRTWVSSYARTVVFGETPVLIGERINPTGKPRLKEALRSGDMDYVLRLAVEQQEKGAQVLDVNVGLPEVDEPTLLPHTVEELQAVTDLPLQIDTNHPGAMAAAMRCYNGRPLVNSVSGKAESMAAVFPLLKKYGGAAIALTLDEDGIPSTAQERLAIARRIIETAAGYGIPKEDLIFDPLALTISADQGAAVVTLETVELITRELGCRTSLGVSNVSFGLPRREAVNSAFFLLALEKGLSAAILNPNSTPMLDALRAYCALKGLDPNCQAYIAAMAGTPAPAASAAPVGDMDLGTAVERGLRESAVSAARTALDRGAPPMELIDNGLIPALDRVGAAFEAGKLYLPQLLMSAEAAKAVFELLRGAMTTQGARHAAKAKVVLSTVKGDVHDIGKNIVKVLLENYGYQVIDLGKDVSPETVTQAVVREHAAFCGLSALMTTTVGAMEETIALLRREAPWCRIMVGGAVLTEEYARRMGADFYGKDAMSDVRYADSTPGEG</sequence>
<evidence type="ECO:0000256" key="14">
    <source>
        <dbReference type="ARBA" id="ARBA00022833"/>
    </source>
</evidence>
<evidence type="ECO:0000313" key="24">
    <source>
        <dbReference type="EMBL" id="HIY73023.1"/>
    </source>
</evidence>
<dbReference type="SUPFAM" id="SSF52242">
    <property type="entry name" value="Cobalamin (vitamin B12)-binding domain"/>
    <property type="match status" value="1"/>
</dbReference>
<dbReference type="InterPro" id="IPR003759">
    <property type="entry name" value="Cbl-bd_cap"/>
</dbReference>
<dbReference type="Pfam" id="PF02607">
    <property type="entry name" value="B12-binding_2"/>
    <property type="match status" value="1"/>
</dbReference>
<dbReference type="PROSITE" id="PS51337">
    <property type="entry name" value="B12_BINDING_NTER"/>
    <property type="match status" value="1"/>
</dbReference>
<dbReference type="Pfam" id="PF02310">
    <property type="entry name" value="B12-binding"/>
    <property type="match status" value="1"/>
</dbReference>
<feature type="domain" description="B12-binding" evidence="22">
    <location>
        <begin position="670"/>
        <end position="792"/>
    </location>
</feature>
<evidence type="ECO:0000256" key="8">
    <source>
        <dbReference type="ARBA" id="ARBA00022603"/>
    </source>
</evidence>
<comment type="caution">
    <text evidence="24">The sequence shown here is derived from an EMBL/GenBank/DDBJ whole genome shotgun (WGS) entry which is preliminary data.</text>
</comment>
<dbReference type="PROSITE" id="PS50972">
    <property type="entry name" value="PTERIN_BINDING"/>
    <property type="match status" value="1"/>
</dbReference>
<dbReference type="InterPro" id="IPR036724">
    <property type="entry name" value="Cobalamin-bd_sf"/>
</dbReference>
<keyword evidence="11 19" id="KW-0808">Transferase</keyword>
<dbReference type="Gene3D" id="3.20.20.20">
    <property type="entry name" value="Dihydropteroate synthase-like"/>
    <property type="match status" value="1"/>
</dbReference>
<dbReference type="AlphaFoldDB" id="A0A9D1Z333"/>
<dbReference type="Gene3D" id="3.20.20.330">
    <property type="entry name" value="Homocysteine-binding-like domain"/>
    <property type="match status" value="1"/>
</dbReference>
<evidence type="ECO:0000256" key="2">
    <source>
        <dbReference type="ARBA" id="ARBA00001947"/>
    </source>
</evidence>
<dbReference type="SUPFAM" id="SSF47644">
    <property type="entry name" value="Methionine synthase domain"/>
    <property type="match status" value="1"/>
</dbReference>
<reference evidence="24" key="2">
    <citation type="submission" date="2021-04" db="EMBL/GenBank/DDBJ databases">
        <authorList>
            <person name="Gilroy R."/>
        </authorList>
    </citation>
    <scope>NUCLEOTIDE SEQUENCE</scope>
    <source>
        <strain evidence="24">CHK33-7979</strain>
    </source>
</reference>
<evidence type="ECO:0000256" key="13">
    <source>
        <dbReference type="ARBA" id="ARBA00022723"/>
    </source>
</evidence>
<keyword evidence="14 19" id="KW-0862">Zinc</keyword>
<evidence type="ECO:0000256" key="9">
    <source>
        <dbReference type="ARBA" id="ARBA00022605"/>
    </source>
</evidence>
<evidence type="ECO:0000259" key="21">
    <source>
        <dbReference type="PROSITE" id="PS50972"/>
    </source>
</evidence>
<evidence type="ECO:0000259" key="23">
    <source>
        <dbReference type="PROSITE" id="PS51337"/>
    </source>
</evidence>
<proteinExistence type="inferred from homology"/>
<feature type="domain" description="Pterin-binding" evidence="21">
    <location>
        <begin position="312"/>
        <end position="556"/>
    </location>
</feature>
<keyword evidence="8 19" id="KW-0489">Methyltransferase</keyword>
<dbReference type="EC" id="2.1.1.13" evidence="6"/>
<evidence type="ECO:0000256" key="4">
    <source>
        <dbReference type="ARBA" id="ARBA00005178"/>
    </source>
</evidence>
<dbReference type="InterPro" id="IPR003726">
    <property type="entry name" value="HCY_dom"/>
</dbReference>
<comment type="pathway">
    <text evidence="4">Amino-acid biosynthesis; L-methionine biosynthesis via de novo pathway; L-methionine from L-homocysteine (MetH route): step 1/1.</text>
</comment>
<comment type="cofactor">
    <cofactor evidence="3">
        <name>methylcob(III)alamin</name>
        <dbReference type="ChEBI" id="CHEBI:28115"/>
    </cofactor>
</comment>
<gene>
    <name evidence="24" type="ORF">H9826_03455</name>
</gene>
<dbReference type="GO" id="GO:0032259">
    <property type="term" value="P:methylation"/>
    <property type="evidence" value="ECO:0007669"/>
    <property type="project" value="UniProtKB-KW"/>
</dbReference>
<comment type="function">
    <text evidence="17">Catalyzes the transfer of a methyl group from methyl-cobalamin to homocysteine, yielding enzyme-bound cob(I)alamin and methionine. Subsequently, remethylates the cofactor using methyltetrahydrofolate.</text>
</comment>
<dbReference type="InterPro" id="IPR050554">
    <property type="entry name" value="Met_Synthase/Corrinoid"/>
</dbReference>
<comment type="cofactor">
    <cofactor evidence="2 19">
        <name>Zn(2+)</name>
        <dbReference type="ChEBI" id="CHEBI:29105"/>
    </cofactor>
</comment>
<dbReference type="Proteomes" id="UP000886824">
    <property type="component" value="Unassembled WGS sequence"/>
</dbReference>
<dbReference type="Pfam" id="PF02574">
    <property type="entry name" value="S-methyl_trans"/>
    <property type="match status" value="1"/>
</dbReference>
<dbReference type="InterPro" id="IPR017215">
    <property type="entry name" value="MetH_bac"/>
</dbReference>
<evidence type="ECO:0000256" key="6">
    <source>
        <dbReference type="ARBA" id="ARBA00012032"/>
    </source>
</evidence>
<dbReference type="InterPro" id="IPR000489">
    <property type="entry name" value="Pterin-binding_dom"/>
</dbReference>
<dbReference type="GO" id="GO:0005829">
    <property type="term" value="C:cytosol"/>
    <property type="evidence" value="ECO:0007669"/>
    <property type="project" value="TreeGrafter"/>
</dbReference>
<evidence type="ECO:0000256" key="7">
    <source>
        <dbReference type="ARBA" id="ARBA00013998"/>
    </source>
</evidence>
<protein>
    <recommendedName>
        <fullName evidence="7">Methionine synthase</fullName>
        <ecNumber evidence="6">2.1.1.13</ecNumber>
    </recommendedName>
    <alternativeName>
        <fullName evidence="18">5-methyltetrahydrofolate--homocysteine methyltransferase</fullName>
    </alternativeName>
</protein>
<evidence type="ECO:0000256" key="15">
    <source>
        <dbReference type="ARBA" id="ARBA00023167"/>
    </source>
</evidence>
<evidence type="ECO:0000256" key="18">
    <source>
        <dbReference type="ARBA" id="ARBA00031040"/>
    </source>
</evidence>
<evidence type="ECO:0000256" key="16">
    <source>
        <dbReference type="ARBA" id="ARBA00023285"/>
    </source>
</evidence>
<dbReference type="Gene3D" id="1.10.1240.10">
    <property type="entry name" value="Methionine synthase domain"/>
    <property type="match status" value="1"/>
</dbReference>
<dbReference type="GO" id="GO:0031419">
    <property type="term" value="F:cobalamin binding"/>
    <property type="evidence" value="ECO:0007669"/>
    <property type="project" value="UniProtKB-KW"/>
</dbReference>
<dbReference type="SMART" id="SM01018">
    <property type="entry name" value="B12-binding_2"/>
    <property type="match status" value="1"/>
</dbReference>
<comment type="catalytic activity">
    <reaction evidence="1">
        <text>(6S)-5-methyl-5,6,7,8-tetrahydrofolate + L-homocysteine = (6S)-5,6,7,8-tetrahydrofolate + L-methionine</text>
        <dbReference type="Rhea" id="RHEA:11172"/>
        <dbReference type="ChEBI" id="CHEBI:18608"/>
        <dbReference type="ChEBI" id="CHEBI:57453"/>
        <dbReference type="ChEBI" id="CHEBI:57844"/>
        <dbReference type="ChEBI" id="CHEBI:58199"/>
        <dbReference type="EC" id="2.1.1.13"/>
    </reaction>
</comment>
<feature type="binding site" evidence="19">
    <location>
        <position position="269"/>
    </location>
    <ligand>
        <name>Zn(2+)</name>
        <dbReference type="ChEBI" id="CHEBI:29105"/>
    </ligand>
</feature>
<dbReference type="PROSITE" id="PS51332">
    <property type="entry name" value="B12_BINDING"/>
    <property type="match status" value="1"/>
</dbReference>
<dbReference type="GO" id="GO:0050667">
    <property type="term" value="P:homocysteine metabolic process"/>
    <property type="evidence" value="ECO:0007669"/>
    <property type="project" value="TreeGrafter"/>
</dbReference>
<evidence type="ECO:0000256" key="17">
    <source>
        <dbReference type="ARBA" id="ARBA00025552"/>
    </source>
</evidence>
<accession>A0A9D1Z333</accession>
<dbReference type="InterPro" id="IPR036589">
    <property type="entry name" value="HCY_dom_sf"/>
</dbReference>
<evidence type="ECO:0000256" key="1">
    <source>
        <dbReference type="ARBA" id="ARBA00001700"/>
    </source>
</evidence>
<keyword evidence="10" id="KW-0846">Cobalamin</keyword>
<dbReference type="PANTHER" id="PTHR45833:SF1">
    <property type="entry name" value="METHIONINE SYNTHASE"/>
    <property type="match status" value="1"/>
</dbReference>
<dbReference type="GO" id="GO:0046653">
    <property type="term" value="P:tetrahydrofolate metabolic process"/>
    <property type="evidence" value="ECO:0007669"/>
    <property type="project" value="TreeGrafter"/>
</dbReference>
<dbReference type="NCBIfam" id="NF005719">
    <property type="entry name" value="PRK07535.1"/>
    <property type="match status" value="1"/>
</dbReference>
<dbReference type="SUPFAM" id="SSF51717">
    <property type="entry name" value="Dihydropteroate synthetase-like"/>
    <property type="match status" value="1"/>
</dbReference>
<evidence type="ECO:0000313" key="25">
    <source>
        <dbReference type="Proteomes" id="UP000886824"/>
    </source>
</evidence>
<evidence type="ECO:0000256" key="11">
    <source>
        <dbReference type="ARBA" id="ARBA00022679"/>
    </source>
</evidence>
<keyword evidence="16" id="KW-0170">Cobalt</keyword>
<dbReference type="EMBL" id="DXCX01000035">
    <property type="protein sequence ID" value="HIY73023.1"/>
    <property type="molecule type" value="Genomic_DNA"/>
</dbReference>
<dbReference type="PANTHER" id="PTHR45833">
    <property type="entry name" value="METHIONINE SYNTHASE"/>
    <property type="match status" value="1"/>
</dbReference>
<evidence type="ECO:0000259" key="20">
    <source>
        <dbReference type="PROSITE" id="PS50970"/>
    </source>
</evidence>
<evidence type="ECO:0000256" key="5">
    <source>
        <dbReference type="ARBA" id="ARBA00010398"/>
    </source>
</evidence>
<keyword evidence="9" id="KW-0028">Amino-acid biosynthesis</keyword>
<evidence type="ECO:0000256" key="3">
    <source>
        <dbReference type="ARBA" id="ARBA00001956"/>
    </source>
</evidence>
<evidence type="ECO:0000256" key="19">
    <source>
        <dbReference type="PROSITE-ProRule" id="PRU00333"/>
    </source>
</evidence>
<dbReference type="PIRSF" id="PIRSF037472">
    <property type="entry name" value="DHPS_mtfrase"/>
    <property type="match status" value="1"/>
</dbReference>
<organism evidence="24 25">
    <name type="scientific">Candidatus Intestinimonas merdavium</name>
    <dbReference type="NCBI Taxonomy" id="2838622"/>
    <lineage>
        <taxon>Bacteria</taxon>
        <taxon>Bacillati</taxon>
        <taxon>Bacillota</taxon>
        <taxon>Clostridia</taxon>
        <taxon>Eubacteriales</taxon>
        <taxon>Intestinimonas</taxon>
    </lineage>
</organism>
<comment type="similarity">
    <text evidence="5">Belongs to the vitamin-B12 dependent methionine synthase family.</text>
</comment>
<keyword evidence="13 19" id="KW-0479">Metal-binding</keyword>
<dbReference type="PROSITE" id="PS50970">
    <property type="entry name" value="HCY"/>
    <property type="match status" value="1"/>
</dbReference>
<dbReference type="InterPro" id="IPR006158">
    <property type="entry name" value="Cobalamin-bd"/>
</dbReference>
<keyword evidence="12" id="KW-0949">S-adenosyl-L-methionine</keyword>
<feature type="binding site" evidence="19">
    <location>
        <position position="268"/>
    </location>
    <ligand>
        <name>Zn(2+)</name>
        <dbReference type="ChEBI" id="CHEBI:29105"/>
    </ligand>
</feature>
<evidence type="ECO:0000256" key="10">
    <source>
        <dbReference type="ARBA" id="ARBA00022628"/>
    </source>
</evidence>
<feature type="domain" description="Hcy-binding" evidence="20">
    <location>
        <begin position="1"/>
        <end position="283"/>
    </location>
</feature>
<dbReference type="Gene3D" id="3.40.50.280">
    <property type="entry name" value="Cobalamin-binding domain"/>
    <property type="match status" value="1"/>
</dbReference>